<proteinExistence type="predicted"/>
<evidence type="ECO:0000313" key="1">
    <source>
        <dbReference type="EMBL" id="THJ74322.1"/>
    </source>
</evidence>
<dbReference type="AlphaFoldDB" id="A0A4S5EQD8"/>
<accession>A0A4S5EQD8</accession>
<name>A0A4S5EQD8_9ACTN</name>
<organism evidence="1 2">
    <name type="scientific">Candidatus Frankia alpina</name>
    <dbReference type="NCBI Taxonomy" id="2699483"/>
    <lineage>
        <taxon>Bacteria</taxon>
        <taxon>Bacillati</taxon>
        <taxon>Actinomycetota</taxon>
        <taxon>Actinomycetes</taxon>
        <taxon>Frankiales</taxon>
        <taxon>Frankiaceae</taxon>
        <taxon>Frankia</taxon>
    </lineage>
</organism>
<keyword evidence="1" id="KW-0413">Isomerase</keyword>
<gene>
    <name evidence="1" type="ORF">E7Y31_12145</name>
</gene>
<keyword evidence="1" id="KW-0670">Pyruvate</keyword>
<keyword evidence="2" id="KW-1185">Reference proteome</keyword>
<dbReference type="EMBL" id="SSXH01000267">
    <property type="protein sequence ID" value="THJ74322.1"/>
    <property type="molecule type" value="Genomic_DNA"/>
</dbReference>
<reference evidence="1 2" key="1">
    <citation type="submission" date="2019-04" db="EMBL/GenBank/DDBJ databases">
        <title>Draft genome sequences for three unisolated Alnus-infective Frankia Sp+ strains, AgTrS, AiOr and AvVan, the first sequenced Frankia strains able to sporulate in-planta.</title>
        <authorList>
            <person name="Bethencourt L."/>
            <person name="Vautrin F."/>
            <person name="Taib N."/>
            <person name="Dubost A."/>
            <person name="Castro-Garcia L."/>
            <person name="Imbaud O."/>
            <person name="Abrouk D."/>
            <person name="Fournier P."/>
            <person name="Briolay J."/>
            <person name="Nguyen A."/>
            <person name="Normand P."/>
            <person name="Fernandez M.P."/>
            <person name="Brochier-Armanet C."/>
            <person name="Herrera-Belaroussi A."/>
        </authorList>
    </citation>
    <scope>NUCLEOTIDE SEQUENCE [LARGE SCALE GENOMIC DNA]</scope>
    <source>
        <strain evidence="1 2">AvVan</strain>
    </source>
</reference>
<feature type="non-terminal residue" evidence="1">
    <location>
        <position position="1"/>
    </location>
</feature>
<sequence>VAPTVLLALWGRLPFEHPDLAAFGDEALLAALHPGV</sequence>
<comment type="caution">
    <text evidence="1">The sequence shown here is derived from an EMBL/GenBank/DDBJ whole genome shotgun (WGS) entry which is preliminary data.</text>
</comment>
<evidence type="ECO:0000313" key="2">
    <source>
        <dbReference type="Proteomes" id="UP000305282"/>
    </source>
</evidence>
<dbReference type="GO" id="GO:0016853">
    <property type="term" value="F:isomerase activity"/>
    <property type="evidence" value="ECO:0007669"/>
    <property type="project" value="UniProtKB-KW"/>
</dbReference>
<protein>
    <submittedName>
        <fullName evidence="1">Maleylpyruvate isomerase family mycothiol-dependent enzyme</fullName>
    </submittedName>
</protein>
<dbReference type="Proteomes" id="UP000305282">
    <property type="component" value="Unassembled WGS sequence"/>
</dbReference>